<evidence type="ECO:0000313" key="3">
    <source>
        <dbReference type="Proteomes" id="UP000238137"/>
    </source>
</evidence>
<feature type="non-terminal residue" evidence="2">
    <location>
        <position position="1"/>
    </location>
</feature>
<feature type="compositionally biased region" description="Basic and acidic residues" evidence="1">
    <location>
        <begin position="1"/>
        <end position="18"/>
    </location>
</feature>
<name>A0A3R7M7E4_9RHOB</name>
<dbReference type="AlphaFoldDB" id="A0A3R7M7E4"/>
<organism evidence="2 3">
    <name type="scientific">Paracoccus methylarcula</name>
    <dbReference type="NCBI Taxonomy" id="72022"/>
    <lineage>
        <taxon>Bacteria</taxon>
        <taxon>Pseudomonadati</taxon>
        <taxon>Pseudomonadota</taxon>
        <taxon>Alphaproteobacteria</taxon>
        <taxon>Rhodobacterales</taxon>
        <taxon>Paracoccaceae</taxon>
        <taxon>Paracoccus</taxon>
    </lineage>
</organism>
<evidence type="ECO:0000256" key="1">
    <source>
        <dbReference type="SAM" id="MobiDB-lite"/>
    </source>
</evidence>
<evidence type="ECO:0000313" key="2">
    <source>
        <dbReference type="EMBL" id="RNF33086.1"/>
    </source>
</evidence>
<feature type="region of interest" description="Disordered" evidence="1">
    <location>
        <begin position="1"/>
        <end position="54"/>
    </location>
</feature>
<gene>
    <name evidence="2" type="ORF">A7A09_019095</name>
</gene>
<comment type="caution">
    <text evidence="2">The sequence shown here is derived from an EMBL/GenBank/DDBJ whole genome shotgun (WGS) entry which is preliminary data.</text>
</comment>
<sequence length="129" mass="13434">QARAAAEARARAQAEAEARAAAARQQQYTPPEAEKEPEVAKQISAGRTPSSVASAATVKDGIRINRTQIIGTIGAGKASRALIRLSNGKVITLRLGDKINGGKITEIGNSRITYVAGGRTKQLSVLSGQ</sequence>
<accession>A0A3R7M7E4</accession>
<feature type="compositionally biased region" description="Low complexity" evidence="1">
    <location>
        <begin position="19"/>
        <end position="31"/>
    </location>
</feature>
<reference evidence="2" key="1">
    <citation type="submission" date="2018-05" db="EMBL/GenBank/DDBJ databases">
        <title>Reclassification of Methylarcula marina and Methylarcula terricola as Paracoccus methylarcula sp.nov., comb.nov. and Paracoccus terricola comb.nov.</title>
        <authorList>
            <person name="Shmareva M.N."/>
            <person name="Doronina N.V."/>
            <person name="Vasilenko O.V."/>
            <person name="Tarlachkov S.V."/>
            <person name="Trotsenko Y.A."/>
        </authorList>
    </citation>
    <scope>NUCLEOTIDE SEQUENCE [LARGE SCALE GENOMIC DNA]</scope>
    <source>
        <strain evidence="2">VKM B-2159</strain>
    </source>
</reference>
<proteinExistence type="predicted"/>
<evidence type="ECO:0008006" key="4">
    <source>
        <dbReference type="Google" id="ProtNLM"/>
    </source>
</evidence>
<dbReference type="EMBL" id="PXNQ02000014">
    <property type="protein sequence ID" value="RNF33086.1"/>
    <property type="molecule type" value="Genomic_DNA"/>
</dbReference>
<keyword evidence="3" id="KW-1185">Reference proteome</keyword>
<feature type="compositionally biased region" description="Polar residues" evidence="1">
    <location>
        <begin position="45"/>
        <end position="54"/>
    </location>
</feature>
<dbReference type="Proteomes" id="UP000238137">
    <property type="component" value="Unassembled WGS sequence"/>
</dbReference>
<protein>
    <recommendedName>
        <fullName evidence="4">Pilus assembly protein PilP</fullName>
    </recommendedName>
</protein>